<evidence type="ECO:0000259" key="6">
    <source>
        <dbReference type="PROSITE" id="PS50109"/>
    </source>
</evidence>
<reference evidence="7 8" key="1">
    <citation type="submission" date="2020-09" db="EMBL/GenBank/DDBJ databases">
        <title>Echinicola sp. CAU 1574 isolated from sand of Sido Beach.</title>
        <authorList>
            <person name="Kim W."/>
        </authorList>
    </citation>
    <scope>NUCLEOTIDE SEQUENCE [LARGE SCALE GENOMIC DNA]</scope>
    <source>
        <strain evidence="7 8">CAU 1574</strain>
    </source>
</reference>
<evidence type="ECO:0000313" key="8">
    <source>
        <dbReference type="Proteomes" id="UP000647133"/>
    </source>
</evidence>
<dbReference type="PROSITE" id="PS50005">
    <property type="entry name" value="TPR"/>
    <property type="match status" value="1"/>
</dbReference>
<keyword evidence="8" id="KW-1185">Reference proteome</keyword>
<feature type="domain" description="Histidine kinase" evidence="6">
    <location>
        <begin position="411"/>
        <end position="626"/>
    </location>
</feature>
<dbReference type="SUPFAM" id="SSF48452">
    <property type="entry name" value="TPR-like"/>
    <property type="match status" value="1"/>
</dbReference>
<gene>
    <name evidence="7" type="ORF">IFO69_11315</name>
</gene>
<dbReference type="InterPro" id="IPR011990">
    <property type="entry name" value="TPR-like_helical_dom_sf"/>
</dbReference>
<dbReference type="RefSeq" id="WP_192010211.1">
    <property type="nucleotide sequence ID" value="NZ_JACYTQ010000003.1"/>
</dbReference>
<dbReference type="InterPro" id="IPR005467">
    <property type="entry name" value="His_kinase_dom"/>
</dbReference>
<dbReference type="SMART" id="SM00388">
    <property type="entry name" value="HisKA"/>
    <property type="match status" value="1"/>
</dbReference>
<dbReference type="Gene3D" id="1.25.40.10">
    <property type="entry name" value="Tetratricopeptide repeat domain"/>
    <property type="match status" value="2"/>
</dbReference>
<dbReference type="InterPro" id="IPR036890">
    <property type="entry name" value="HATPase_C_sf"/>
</dbReference>
<organism evidence="7 8">
    <name type="scientific">Echinicola arenosa</name>
    <dbReference type="NCBI Taxonomy" id="2774144"/>
    <lineage>
        <taxon>Bacteria</taxon>
        <taxon>Pseudomonadati</taxon>
        <taxon>Bacteroidota</taxon>
        <taxon>Cytophagia</taxon>
        <taxon>Cytophagales</taxon>
        <taxon>Cyclobacteriaceae</taxon>
        <taxon>Echinicola</taxon>
    </lineage>
</organism>
<dbReference type="Pfam" id="PF13181">
    <property type="entry name" value="TPR_8"/>
    <property type="match status" value="1"/>
</dbReference>
<feature type="transmembrane region" description="Helical" evidence="5">
    <location>
        <begin position="344"/>
        <end position="364"/>
    </location>
</feature>
<dbReference type="PROSITE" id="PS50109">
    <property type="entry name" value="HIS_KIN"/>
    <property type="match status" value="1"/>
</dbReference>
<comment type="catalytic activity">
    <reaction evidence="1">
        <text>ATP + protein L-histidine = ADP + protein N-phospho-L-histidine.</text>
        <dbReference type="EC" id="2.7.13.3"/>
    </reaction>
</comment>
<keyword evidence="4" id="KW-0802">TPR repeat</keyword>
<dbReference type="InterPro" id="IPR003661">
    <property type="entry name" value="HisK_dim/P_dom"/>
</dbReference>
<name>A0ABR9AN88_9BACT</name>
<keyword evidence="3" id="KW-0597">Phosphoprotein</keyword>
<dbReference type="SMART" id="SM00387">
    <property type="entry name" value="HATPase_c"/>
    <property type="match status" value="1"/>
</dbReference>
<dbReference type="Proteomes" id="UP000647133">
    <property type="component" value="Unassembled WGS sequence"/>
</dbReference>
<evidence type="ECO:0000256" key="5">
    <source>
        <dbReference type="SAM" id="Phobius"/>
    </source>
</evidence>
<evidence type="ECO:0000256" key="1">
    <source>
        <dbReference type="ARBA" id="ARBA00000085"/>
    </source>
</evidence>
<evidence type="ECO:0000313" key="7">
    <source>
        <dbReference type="EMBL" id="MBD8489333.1"/>
    </source>
</evidence>
<evidence type="ECO:0000256" key="3">
    <source>
        <dbReference type="ARBA" id="ARBA00022553"/>
    </source>
</evidence>
<dbReference type="SUPFAM" id="SSF55874">
    <property type="entry name" value="ATPase domain of HSP90 chaperone/DNA topoisomerase II/histidine kinase"/>
    <property type="match status" value="1"/>
</dbReference>
<dbReference type="PANTHER" id="PTHR43547">
    <property type="entry name" value="TWO-COMPONENT HISTIDINE KINASE"/>
    <property type="match status" value="1"/>
</dbReference>
<dbReference type="Gene3D" id="1.10.287.130">
    <property type="match status" value="1"/>
</dbReference>
<dbReference type="InterPro" id="IPR019734">
    <property type="entry name" value="TPR_rpt"/>
</dbReference>
<keyword evidence="5" id="KW-0472">Membrane</keyword>
<dbReference type="EMBL" id="JACYTQ010000003">
    <property type="protein sequence ID" value="MBD8489333.1"/>
    <property type="molecule type" value="Genomic_DNA"/>
</dbReference>
<dbReference type="SMART" id="SM00028">
    <property type="entry name" value="TPR"/>
    <property type="match status" value="4"/>
</dbReference>
<dbReference type="PRINTS" id="PR00344">
    <property type="entry name" value="BCTRLSENSOR"/>
</dbReference>
<sequence>MTSYFSPILYVIFPLLFLQQMDAFSQGEFEQFDSLIELSNFYKYNELDSSLKFANQAKNVAEKYNNRLLIGKAANQLGAIYYSSGRYDKSMDAYKEAFGIFNDEVDNPEELAAAWNGRGLVLLGLLDYEMAIHMWERSKSLNLKIGDTVSLARNYFNIGVAQKGLGKIDEALESLFMAKKLLEKKPDPFLDKMVPNRIADLFFAIGDLDSATNYFQSVLADSSHLNNWEKSFTYTGLGKIAFKRKDFQSAVKLAEKGFLYANMSHAFWDLERSSKLLMTAYDSLNDFKKALHYALINKANNDSLYNLEKTREINQSNLKLAEVKNQQLAHEKALILEKSRSNKVWNISLLILVVFLILLLWMFIRHLIIKNRFLKKLEVNHAKIKQQKIQLAHQNKLLNNINNSKNELFSILSHDLKSPINSIKQILEMEQTGYFEENDKSEVINLLRLQVTKTDAMLDSLLKWAKSQLEGAEAQIVSINLPQFVESKLTNFDTQLLLKEISLYHKKTSVPSALVDKNHLGIIFQNLLNNAIKFTPRGGTIEIRYSENDQYVKLRIIDSGVGIDDVDLNALQSGNTAIISKKGTDQETGSGLGLLLVKQLVAYNKGLLDIKSHPGEGTEVSLSFLK</sequence>
<dbReference type="CDD" id="cd00082">
    <property type="entry name" value="HisKA"/>
    <property type="match status" value="1"/>
</dbReference>
<evidence type="ECO:0000256" key="2">
    <source>
        <dbReference type="ARBA" id="ARBA00012438"/>
    </source>
</evidence>
<dbReference type="InterPro" id="IPR004358">
    <property type="entry name" value="Sig_transdc_His_kin-like_C"/>
</dbReference>
<evidence type="ECO:0000256" key="4">
    <source>
        <dbReference type="PROSITE-ProRule" id="PRU00339"/>
    </source>
</evidence>
<dbReference type="PANTHER" id="PTHR43547:SF2">
    <property type="entry name" value="HYBRID SIGNAL TRANSDUCTION HISTIDINE KINASE C"/>
    <property type="match status" value="1"/>
</dbReference>
<dbReference type="Pfam" id="PF02518">
    <property type="entry name" value="HATPase_c"/>
    <property type="match status" value="1"/>
</dbReference>
<dbReference type="Gene3D" id="3.30.565.10">
    <property type="entry name" value="Histidine kinase-like ATPase, C-terminal domain"/>
    <property type="match status" value="1"/>
</dbReference>
<dbReference type="InterPro" id="IPR036097">
    <property type="entry name" value="HisK_dim/P_sf"/>
</dbReference>
<feature type="repeat" description="TPR" evidence="4">
    <location>
        <begin position="71"/>
        <end position="104"/>
    </location>
</feature>
<dbReference type="SUPFAM" id="SSF47384">
    <property type="entry name" value="Homodimeric domain of signal transducing histidine kinase"/>
    <property type="match status" value="1"/>
</dbReference>
<accession>A0ABR9AN88</accession>
<proteinExistence type="predicted"/>
<dbReference type="InterPro" id="IPR003594">
    <property type="entry name" value="HATPase_dom"/>
</dbReference>
<keyword evidence="5" id="KW-0812">Transmembrane</keyword>
<dbReference type="EC" id="2.7.13.3" evidence="2"/>
<comment type="caution">
    <text evidence="7">The sequence shown here is derived from an EMBL/GenBank/DDBJ whole genome shotgun (WGS) entry which is preliminary data.</text>
</comment>
<keyword evidence="5" id="KW-1133">Transmembrane helix</keyword>
<protein>
    <recommendedName>
        <fullName evidence="2">histidine kinase</fullName>
        <ecNumber evidence="2">2.7.13.3</ecNumber>
    </recommendedName>
</protein>